<evidence type="ECO:0000313" key="4">
    <source>
        <dbReference type="Proteomes" id="UP000198823"/>
    </source>
</evidence>
<dbReference type="RefSeq" id="WP_092093975.1">
    <property type="nucleotide sequence ID" value="NZ_FNAR01000002.1"/>
</dbReference>
<keyword evidence="1" id="KW-1133">Transmembrane helix</keyword>
<dbReference type="STRING" id="426756.SAMN04488126_10213"/>
<proteinExistence type="predicted"/>
<dbReference type="Proteomes" id="UP000198823">
    <property type="component" value="Unassembled WGS sequence"/>
</dbReference>
<keyword evidence="1" id="KW-0812">Transmembrane</keyword>
<dbReference type="OrthoDB" id="4187110at2"/>
<dbReference type="GO" id="GO:0140359">
    <property type="term" value="F:ABC-type transporter activity"/>
    <property type="evidence" value="ECO:0007669"/>
    <property type="project" value="InterPro"/>
</dbReference>
<feature type="transmembrane region" description="Helical" evidence="1">
    <location>
        <begin position="187"/>
        <end position="208"/>
    </location>
</feature>
<dbReference type="Pfam" id="PF12679">
    <property type="entry name" value="ABC2_membrane_2"/>
    <property type="match status" value="1"/>
</dbReference>
<dbReference type="AlphaFoldDB" id="A0A1G6YLY7"/>
<evidence type="ECO:0000313" key="5">
    <source>
        <dbReference type="Proteomes" id="UP000272481"/>
    </source>
</evidence>
<dbReference type="Proteomes" id="UP000272481">
    <property type="component" value="Unassembled WGS sequence"/>
</dbReference>
<protein>
    <submittedName>
        <fullName evidence="2">ABC transporter permease</fullName>
    </submittedName>
    <submittedName>
        <fullName evidence="3">ABC-2 type transport system permease protein</fullName>
    </submittedName>
</protein>
<feature type="transmembrane region" description="Helical" evidence="1">
    <location>
        <begin position="154"/>
        <end position="175"/>
    </location>
</feature>
<name>A0A1G6YLY7_9BACL</name>
<reference evidence="3 4" key="1">
    <citation type="submission" date="2016-10" db="EMBL/GenBank/DDBJ databases">
        <authorList>
            <person name="de Groot N.N."/>
        </authorList>
    </citation>
    <scope>NUCLEOTIDE SEQUENCE [LARGE SCALE GENOMIC DNA]</scope>
    <source>
        <strain evidence="3 4">CGMCC 1.6762</strain>
    </source>
</reference>
<dbReference type="GO" id="GO:0005886">
    <property type="term" value="C:plasma membrane"/>
    <property type="evidence" value="ECO:0007669"/>
    <property type="project" value="UniProtKB-SubCell"/>
</dbReference>
<evidence type="ECO:0000256" key="1">
    <source>
        <dbReference type="SAM" id="Phobius"/>
    </source>
</evidence>
<organism evidence="3 4">
    <name type="scientific">Bhargavaea beijingensis</name>
    <dbReference type="NCBI Taxonomy" id="426756"/>
    <lineage>
        <taxon>Bacteria</taxon>
        <taxon>Bacillati</taxon>
        <taxon>Bacillota</taxon>
        <taxon>Bacilli</taxon>
        <taxon>Bacillales</taxon>
        <taxon>Caryophanaceae</taxon>
        <taxon>Bhargavaea</taxon>
    </lineage>
</organism>
<keyword evidence="1" id="KW-0472">Membrane</keyword>
<feature type="transmembrane region" description="Helical" evidence="1">
    <location>
        <begin position="21"/>
        <end position="42"/>
    </location>
</feature>
<reference evidence="2 5" key="2">
    <citation type="submission" date="2018-12" db="EMBL/GenBank/DDBJ databases">
        <title>Comparitive functional genomics of dry heat resistant strains isolated from the viking spacecraft.</title>
        <authorList>
            <person name="Seuylemezian A."/>
            <person name="Vaishampayan P."/>
        </authorList>
    </citation>
    <scope>NUCLEOTIDE SEQUENCE [LARGE SCALE GENOMIC DNA]</scope>
    <source>
        <strain evidence="2 5">M6-11</strain>
    </source>
</reference>
<evidence type="ECO:0000313" key="3">
    <source>
        <dbReference type="EMBL" id="SDD91398.1"/>
    </source>
</evidence>
<feature type="transmembrane region" description="Helical" evidence="1">
    <location>
        <begin position="230"/>
        <end position="252"/>
    </location>
</feature>
<dbReference type="EMBL" id="FNAR01000002">
    <property type="protein sequence ID" value="SDD91398.1"/>
    <property type="molecule type" value="Genomic_DNA"/>
</dbReference>
<accession>A0A1G6YLY7</accession>
<feature type="transmembrane region" description="Helical" evidence="1">
    <location>
        <begin position="113"/>
        <end position="134"/>
    </location>
</feature>
<keyword evidence="5" id="KW-1185">Reference proteome</keyword>
<evidence type="ECO:0000313" key="2">
    <source>
        <dbReference type="EMBL" id="RSK36686.1"/>
    </source>
</evidence>
<gene>
    <name evidence="2" type="ORF">EJA12_02765</name>
    <name evidence="3" type="ORF">SAMN04488126_10213</name>
</gene>
<feature type="transmembrane region" description="Helical" evidence="1">
    <location>
        <begin position="74"/>
        <end position="92"/>
    </location>
</feature>
<dbReference type="EMBL" id="RWGW01000003">
    <property type="protein sequence ID" value="RSK36686.1"/>
    <property type="molecule type" value="Genomic_DNA"/>
</dbReference>
<sequence>MRQFSLFLGKEWREQARSFKLVWVPLVFIFFGALEPLTYHFLPQILESVGNLPEGAAFTLPEMSGADVYASLTGQYQTVGLLVLVLAFMGSLSGERKSGTGTLLYVRPISYAAYYLSKWTAAVGLAVLSVWLGYGMAATYIVQLYDPVPGFPDVVLFLLVMSVWIAFAVTLTMTASAALPTGGAAGAALGILFIGLMIDGIVGAYWTWSPWKLQAYGLAFLTGSPDSGDLAGSLGVTAGLTILLVLSGILLARKNASKAKV</sequence>